<evidence type="ECO:0000313" key="2">
    <source>
        <dbReference type="Proteomes" id="UP000886501"/>
    </source>
</evidence>
<accession>A0ACB6Z9Y8</accession>
<comment type="caution">
    <text evidence="1">The sequence shown here is derived from an EMBL/GenBank/DDBJ whole genome shotgun (WGS) entry which is preliminary data.</text>
</comment>
<sequence>MKRLFGKKPKKSSEPSPKHIFPGIPANNPAGLLGFQAELGVGPDGEQIHLYHDPEETVAIWSKLEVLLSRIVTLEERFYSRPDDVEEQRRRDKLIRYVVIPSSDSVLNSFQRVRTHRRTTAASVREAGARAAC</sequence>
<dbReference type="Proteomes" id="UP000886501">
    <property type="component" value="Unassembled WGS sequence"/>
</dbReference>
<keyword evidence="2" id="KW-1185">Reference proteome</keyword>
<organism evidence="1 2">
    <name type="scientific">Thelephora ganbajun</name>
    <name type="common">Ganba fungus</name>
    <dbReference type="NCBI Taxonomy" id="370292"/>
    <lineage>
        <taxon>Eukaryota</taxon>
        <taxon>Fungi</taxon>
        <taxon>Dikarya</taxon>
        <taxon>Basidiomycota</taxon>
        <taxon>Agaricomycotina</taxon>
        <taxon>Agaricomycetes</taxon>
        <taxon>Thelephorales</taxon>
        <taxon>Thelephoraceae</taxon>
        <taxon>Thelephora</taxon>
    </lineage>
</organism>
<name>A0ACB6Z9Y8_THEGA</name>
<gene>
    <name evidence="1" type="ORF">BDM02DRAFT_3118769</name>
</gene>
<dbReference type="EMBL" id="MU118060">
    <property type="protein sequence ID" value="KAF9646352.1"/>
    <property type="molecule type" value="Genomic_DNA"/>
</dbReference>
<reference evidence="1" key="1">
    <citation type="submission" date="2019-10" db="EMBL/GenBank/DDBJ databases">
        <authorList>
            <consortium name="DOE Joint Genome Institute"/>
            <person name="Kuo A."/>
            <person name="Miyauchi S."/>
            <person name="Kiss E."/>
            <person name="Drula E."/>
            <person name="Kohler A."/>
            <person name="Sanchez-Garcia M."/>
            <person name="Andreopoulos B."/>
            <person name="Barry K.W."/>
            <person name="Bonito G."/>
            <person name="Buee M."/>
            <person name="Carver A."/>
            <person name="Chen C."/>
            <person name="Cichocki N."/>
            <person name="Clum A."/>
            <person name="Culley D."/>
            <person name="Crous P.W."/>
            <person name="Fauchery L."/>
            <person name="Girlanda M."/>
            <person name="Hayes R."/>
            <person name="Keri Z."/>
            <person name="Labutti K."/>
            <person name="Lipzen A."/>
            <person name="Lombard V."/>
            <person name="Magnuson J."/>
            <person name="Maillard F."/>
            <person name="Morin E."/>
            <person name="Murat C."/>
            <person name="Nolan M."/>
            <person name="Ohm R."/>
            <person name="Pangilinan J."/>
            <person name="Pereira M."/>
            <person name="Perotto S."/>
            <person name="Peter M."/>
            <person name="Riley R."/>
            <person name="Sitrit Y."/>
            <person name="Stielow B."/>
            <person name="Szollosi G."/>
            <person name="Zifcakova L."/>
            <person name="Stursova M."/>
            <person name="Spatafora J.W."/>
            <person name="Tedersoo L."/>
            <person name="Vaario L.-M."/>
            <person name="Yamada A."/>
            <person name="Yan M."/>
            <person name="Wang P."/>
            <person name="Xu J."/>
            <person name="Bruns T."/>
            <person name="Baldrian P."/>
            <person name="Vilgalys R."/>
            <person name="Henrissat B."/>
            <person name="Grigoriev I.V."/>
            <person name="Hibbett D."/>
            <person name="Nagy L.G."/>
            <person name="Martin F.M."/>
        </authorList>
    </citation>
    <scope>NUCLEOTIDE SEQUENCE</scope>
    <source>
        <strain evidence="1">P2</strain>
    </source>
</reference>
<evidence type="ECO:0000313" key="1">
    <source>
        <dbReference type="EMBL" id="KAF9646352.1"/>
    </source>
</evidence>
<proteinExistence type="predicted"/>
<reference evidence="1" key="2">
    <citation type="journal article" date="2020" name="Nat. Commun.">
        <title>Large-scale genome sequencing of mycorrhizal fungi provides insights into the early evolution of symbiotic traits.</title>
        <authorList>
            <person name="Miyauchi S."/>
            <person name="Kiss E."/>
            <person name="Kuo A."/>
            <person name="Drula E."/>
            <person name="Kohler A."/>
            <person name="Sanchez-Garcia M."/>
            <person name="Morin E."/>
            <person name="Andreopoulos B."/>
            <person name="Barry K.W."/>
            <person name="Bonito G."/>
            <person name="Buee M."/>
            <person name="Carver A."/>
            <person name="Chen C."/>
            <person name="Cichocki N."/>
            <person name="Clum A."/>
            <person name="Culley D."/>
            <person name="Crous P.W."/>
            <person name="Fauchery L."/>
            <person name="Girlanda M."/>
            <person name="Hayes R.D."/>
            <person name="Keri Z."/>
            <person name="LaButti K."/>
            <person name="Lipzen A."/>
            <person name="Lombard V."/>
            <person name="Magnuson J."/>
            <person name="Maillard F."/>
            <person name="Murat C."/>
            <person name="Nolan M."/>
            <person name="Ohm R.A."/>
            <person name="Pangilinan J."/>
            <person name="Pereira M.F."/>
            <person name="Perotto S."/>
            <person name="Peter M."/>
            <person name="Pfister S."/>
            <person name="Riley R."/>
            <person name="Sitrit Y."/>
            <person name="Stielow J.B."/>
            <person name="Szollosi G."/>
            <person name="Zifcakova L."/>
            <person name="Stursova M."/>
            <person name="Spatafora J.W."/>
            <person name="Tedersoo L."/>
            <person name="Vaario L.M."/>
            <person name="Yamada A."/>
            <person name="Yan M."/>
            <person name="Wang P."/>
            <person name="Xu J."/>
            <person name="Bruns T."/>
            <person name="Baldrian P."/>
            <person name="Vilgalys R."/>
            <person name="Dunand C."/>
            <person name="Henrissat B."/>
            <person name="Grigoriev I.V."/>
            <person name="Hibbett D."/>
            <person name="Nagy L.G."/>
            <person name="Martin F.M."/>
        </authorList>
    </citation>
    <scope>NUCLEOTIDE SEQUENCE</scope>
    <source>
        <strain evidence="1">P2</strain>
    </source>
</reference>
<protein>
    <submittedName>
        <fullName evidence="1">Uncharacterized protein</fullName>
    </submittedName>
</protein>